<dbReference type="AlphaFoldDB" id="A0A2G5T127"/>
<comment type="caution">
    <text evidence="1">The sequence shown here is derived from an EMBL/GenBank/DDBJ whole genome shotgun (WGS) entry which is preliminary data.</text>
</comment>
<proteinExistence type="predicted"/>
<name>A0A2G5T127_9PELO</name>
<evidence type="ECO:0000313" key="2">
    <source>
        <dbReference type="Proteomes" id="UP000230233"/>
    </source>
</evidence>
<sequence>MLPRFCWKKFRKLTEKQKKKIEASFCCQPYAKQSNYCLCGFRTSIGESSSQKILPPRLPLPNEEAEPISVEIFRQNPQFRDYRNLELR</sequence>
<keyword evidence="2" id="KW-1185">Reference proteome</keyword>
<dbReference type="Proteomes" id="UP000230233">
    <property type="component" value="Chromosome X"/>
</dbReference>
<reference evidence="2" key="1">
    <citation type="submission" date="2017-10" db="EMBL/GenBank/DDBJ databases">
        <title>Rapid genome shrinkage in a self-fertile nematode reveals novel sperm competition proteins.</title>
        <authorList>
            <person name="Yin D."/>
            <person name="Schwarz E.M."/>
            <person name="Thomas C.G."/>
            <person name="Felde R.L."/>
            <person name="Korf I.F."/>
            <person name="Cutter A.D."/>
            <person name="Schartner C.M."/>
            <person name="Ralston E.J."/>
            <person name="Meyer B.J."/>
            <person name="Haag E.S."/>
        </authorList>
    </citation>
    <scope>NUCLEOTIDE SEQUENCE [LARGE SCALE GENOMIC DNA]</scope>
    <source>
        <strain evidence="2">JU1422</strain>
    </source>
</reference>
<dbReference type="EMBL" id="PDUG01000006">
    <property type="protein sequence ID" value="PIC20987.1"/>
    <property type="molecule type" value="Genomic_DNA"/>
</dbReference>
<gene>
    <name evidence="1" type="primary">Cnig_chr_X.g25985</name>
    <name evidence="1" type="ORF">B9Z55_025985</name>
</gene>
<accession>A0A2G5T127</accession>
<organism evidence="1 2">
    <name type="scientific">Caenorhabditis nigoni</name>
    <dbReference type="NCBI Taxonomy" id="1611254"/>
    <lineage>
        <taxon>Eukaryota</taxon>
        <taxon>Metazoa</taxon>
        <taxon>Ecdysozoa</taxon>
        <taxon>Nematoda</taxon>
        <taxon>Chromadorea</taxon>
        <taxon>Rhabditida</taxon>
        <taxon>Rhabditina</taxon>
        <taxon>Rhabditomorpha</taxon>
        <taxon>Rhabditoidea</taxon>
        <taxon>Rhabditidae</taxon>
        <taxon>Peloderinae</taxon>
        <taxon>Caenorhabditis</taxon>
    </lineage>
</organism>
<protein>
    <submittedName>
        <fullName evidence="1">Uncharacterized protein</fullName>
    </submittedName>
</protein>
<evidence type="ECO:0000313" key="1">
    <source>
        <dbReference type="EMBL" id="PIC20987.1"/>
    </source>
</evidence>